<evidence type="ECO:0000256" key="1">
    <source>
        <dbReference type="SAM" id="MobiDB-lite"/>
    </source>
</evidence>
<evidence type="ECO:0000313" key="3">
    <source>
        <dbReference type="Proteomes" id="UP001222027"/>
    </source>
</evidence>
<comment type="caution">
    <text evidence="2">The sequence shown here is derived from an EMBL/GenBank/DDBJ whole genome shotgun (WGS) entry which is preliminary data.</text>
</comment>
<proteinExistence type="predicted"/>
<name>A0AAV8RH61_ENSVE</name>
<evidence type="ECO:0000313" key="2">
    <source>
        <dbReference type="EMBL" id="KAJ8498326.1"/>
    </source>
</evidence>
<keyword evidence="3" id="KW-1185">Reference proteome</keyword>
<gene>
    <name evidence="2" type="ORF">OPV22_008878</name>
</gene>
<protein>
    <submittedName>
        <fullName evidence="2">Uncharacterized protein</fullName>
    </submittedName>
</protein>
<dbReference type="EMBL" id="JAQQAF010000003">
    <property type="protein sequence ID" value="KAJ8498326.1"/>
    <property type="molecule type" value="Genomic_DNA"/>
</dbReference>
<feature type="region of interest" description="Disordered" evidence="1">
    <location>
        <begin position="1"/>
        <end position="27"/>
    </location>
</feature>
<dbReference type="AlphaFoldDB" id="A0AAV8RH61"/>
<reference evidence="2 3" key="1">
    <citation type="submission" date="2022-12" db="EMBL/GenBank/DDBJ databases">
        <title>Chromosome-scale assembly of the Ensete ventricosum genome.</title>
        <authorList>
            <person name="Dussert Y."/>
            <person name="Stocks J."/>
            <person name="Wendawek A."/>
            <person name="Woldeyes F."/>
            <person name="Nichols R.A."/>
            <person name="Borrell J.S."/>
        </authorList>
    </citation>
    <scope>NUCLEOTIDE SEQUENCE [LARGE SCALE GENOMIC DNA]</scope>
    <source>
        <strain evidence="3">cv. Maze</strain>
        <tissue evidence="2">Seeds</tissue>
    </source>
</reference>
<sequence length="135" mass="14290">MDVAFSSPTPHFHALPSPIKSKHPRPRSSILRYRQQHSPVTHHEAARTLLPQPWSWGAAAAESTVFVQSVCGLGIGLHENNCREAWLCVGHARSLLLLPGACVAGLEGNIRSSAGTAIKGFAAATGVTPSIPISI</sequence>
<dbReference type="Proteomes" id="UP001222027">
    <property type="component" value="Unassembled WGS sequence"/>
</dbReference>
<organism evidence="2 3">
    <name type="scientific">Ensete ventricosum</name>
    <name type="common">Abyssinian banana</name>
    <name type="synonym">Musa ensete</name>
    <dbReference type="NCBI Taxonomy" id="4639"/>
    <lineage>
        <taxon>Eukaryota</taxon>
        <taxon>Viridiplantae</taxon>
        <taxon>Streptophyta</taxon>
        <taxon>Embryophyta</taxon>
        <taxon>Tracheophyta</taxon>
        <taxon>Spermatophyta</taxon>
        <taxon>Magnoliopsida</taxon>
        <taxon>Liliopsida</taxon>
        <taxon>Zingiberales</taxon>
        <taxon>Musaceae</taxon>
        <taxon>Ensete</taxon>
    </lineage>
</organism>
<accession>A0AAV8RH61</accession>